<reference evidence="2 3" key="1">
    <citation type="journal article" date="2014" name="J. Biotechnol.">
        <title>Complete genome sequence of the actinobacterium Amycolatopsis japonica MG417-CF17(T) (=DSM 44213T) producing (S,S)-N,N'-ethylenediaminedisuccinic acid.</title>
        <authorList>
            <person name="Stegmann E."/>
            <person name="Albersmeier A."/>
            <person name="Spohn M."/>
            <person name="Gert H."/>
            <person name="Weber T."/>
            <person name="Wohlleben W."/>
            <person name="Kalinowski J."/>
            <person name="Ruckert C."/>
        </authorList>
    </citation>
    <scope>NUCLEOTIDE SEQUENCE [LARGE SCALE GENOMIC DNA]</scope>
    <source>
        <strain evidence="3">MG417-CF17 (DSM 44213)</strain>
    </source>
</reference>
<dbReference type="InterPro" id="IPR036388">
    <property type="entry name" value="WH-like_DNA-bd_sf"/>
</dbReference>
<evidence type="ECO:0000313" key="3">
    <source>
        <dbReference type="Proteomes" id="UP000028492"/>
    </source>
</evidence>
<dbReference type="InterPro" id="IPR000835">
    <property type="entry name" value="HTH_MarR-typ"/>
</dbReference>
<feature type="domain" description="HTH marR-type" evidence="1">
    <location>
        <begin position="21"/>
        <end position="159"/>
    </location>
</feature>
<dbReference type="AlphaFoldDB" id="A0A075UTV9"/>
<dbReference type="STRING" id="208439.AJAP_17650"/>
<evidence type="ECO:0000313" key="2">
    <source>
        <dbReference type="EMBL" id="AIG76398.1"/>
    </source>
</evidence>
<keyword evidence="3" id="KW-1185">Reference proteome</keyword>
<dbReference type="Pfam" id="PF12802">
    <property type="entry name" value="MarR_2"/>
    <property type="match status" value="1"/>
</dbReference>
<dbReference type="GO" id="GO:0006950">
    <property type="term" value="P:response to stress"/>
    <property type="evidence" value="ECO:0007669"/>
    <property type="project" value="TreeGrafter"/>
</dbReference>
<evidence type="ECO:0000259" key="1">
    <source>
        <dbReference type="PROSITE" id="PS50995"/>
    </source>
</evidence>
<dbReference type="Proteomes" id="UP000028492">
    <property type="component" value="Chromosome"/>
</dbReference>
<gene>
    <name evidence="2" type="ORF">AJAP_17650</name>
</gene>
<dbReference type="SUPFAM" id="SSF46785">
    <property type="entry name" value="Winged helix' DNA-binding domain"/>
    <property type="match status" value="1"/>
</dbReference>
<dbReference type="InterPro" id="IPR036390">
    <property type="entry name" value="WH_DNA-bd_sf"/>
</dbReference>
<dbReference type="GO" id="GO:0003700">
    <property type="term" value="F:DNA-binding transcription factor activity"/>
    <property type="evidence" value="ECO:0007669"/>
    <property type="project" value="InterPro"/>
</dbReference>
<dbReference type="KEGG" id="aja:AJAP_17650"/>
<dbReference type="PRINTS" id="PR00598">
    <property type="entry name" value="HTHMARR"/>
</dbReference>
<protein>
    <submittedName>
        <fullName evidence="2">MarR family transcriptional regulator</fullName>
    </submittedName>
</protein>
<dbReference type="HOGENOM" id="CLU_083287_27_5_11"/>
<dbReference type="PANTHER" id="PTHR33164">
    <property type="entry name" value="TRANSCRIPTIONAL REGULATOR, MARR FAMILY"/>
    <property type="match status" value="1"/>
</dbReference>
<dbReference type="PROSITE" id="PS50995">
    <property type="entry name" value="HTH_MARR_2"/>
    <property type="match status" value="1"/>
</dbReference>
<accession>A0A075UTV9</accession>
<organism evidence="2 3">
    <name type="scientific">Amycolatopsis japonica</name>
    <dbReference type="NCBI Taxonomy" id="208439"/>
    <lineage>
        <taxon>Bacteria</taxon>
        <taxon>Bacillati</taxon>
        <taxon>Actinomycetota</taxon>
        <taxon>Actinomycetes</taxon>
        <taxon>Pseudonocardiales</taxon>
        <taxon>Pseudonocardiaceae</taxon>
        <taxon>Amycolatopsis</taxon>
        <taxon>Amycolatopsis japonica group</taxon>
    </lineage>
</organism>
<dbReference type="RefSeq" id="WP_038512931.1">
    <property type="nucleotide sequence ID" value="NZ_CP008953.1"/>
</dbReference>
<dbReference type="InterPro" id="IPR039422">
    <property type="entry name" value="MarR/SlyA-like"/>
</dbReference>
<dbReference type="eggNOG" id="COG1846">
    <property type="taxonomic scope" value="Bacteria"/>
</dbReference>
<dbReference type="SMART" id="SM00347">
    <property type="entry name" value="HTH_MARR"/>
    <property type="match status" value="1"/>
</dbReference>
<sequence length="164" mass="17727">MPKDSIDRMVDEWAASDGALDVSALQVVGRLFRTAGHGQAAVVEALRPFGLSYADFDVLNTLRRRDDPGGTHPRDLAETALITSGAMTARLDRLERSGLVKRHSDPEDRRAVRIRLTKAGADLAAKALDAVLVADEDILSPLSPAQRRTLATLLKKLLLHAEAG</sequence>
<dbReference type="EMBL" id="CP008953">
    <property type="protein sequence ID" value="AIG76398.1"/>
    <property type="molecule type" value="Genomic_DNA"/>
</dbReference>
<name>A0A075UTV9_9PSEU</name>
<dbReference type="PANTHER" id="PTHR33164:SF104">
    <property type="entry name" value="TRANSCRIPTIONAL REGULATORY PROTEIN"/>
    <property type="match status" value="1"/>
</dbReference>
<dbReference type="Gene3D" id="1.10.10.10">
    <property type="entry name" value="Winged helix-like DNA-binding domain superfamily/Winged helix DNA-binding domain"/>
    <property type="match status" value="1"/>
</dbReference>
<proteinExistence type="predicted"/>